<sequence length="153" mass="16709">MAYGGRKSGSNGYAIWASIDGTCAILGVSLSSRHPATTAPIRSTALIRIEIEAEGEAVKVDRGERMRQIFVGRSRRRPPSAAPPFCSHRQSAQPSASRSRRALRSAPTGGRRRRAARATPPLLRPSLASLDLSGVTERSCEREDNDEKRKKEK</sequence>
<evidence type="ECO:0000313" key="2">
    <source>
        <dbReference type="EMBL" id="BAC79612.1"/>
    </source>
</evidence>
<feature type="compositionally biased region" description="Basic and acidic residues" evidence="1">
    <location>
        <begin position="138"/>
        <end position="153"/>
    </location>
</feature>
<feature type="region of interest" description="Disordered" evidence="1">
    <location>
        <begin position="69"/>
        <end position="153"/>
    </location>
</feature>
<protein>
    <submittedName>
        <fullName evidence="2">Uncharacterized protein</fullName>
    </submittedName>
</protein>
<gene>
    <name evidence="2" type="primary">OJ1316_A04.123</name>
    <name evidence="3" type="synonym">P0427D10.106</name>
</gene>
<evidence type="ECO:0000256" key="1">
    <source>
        <dbReference type="SAM" id="MobiDB-lite"/>
    </source>
</evidence>
<name>Q7X6Q7_ORYSJ</name>
<dbReference type="EMBL" id="AP004272">
    <property type="protein sequence ID" value="BAC79760.1"/>
    <property type="molecule type" value="Genomic_DNA"/>
</dbReference>
<organism evidence="2 4">
    <name type="scientific">Oryza sativa subsp. japonica</name>
    <name type="common">Rice</name>
    <dbReference type="NCBI Taxonomy" id="39947"/>
    <lineage>
        <taxon>Eukaryota</taxon>
        <taxon>Viridiplantae</taxon>
        <taxon>Streptophyta</taxon>
        <taxon>Embryophyta</taxon>
        <taxon>Tracheophyta</taxon>
        <taxon>Spermatophyta</taxon>
        <taxon>Magnoliopsida</taxon>
        <taxon>Liliopsida</taxon>
        <taxon>Poales</taxon>
        <taxon>Poaceae</taxon>
        <taxon>BOP clade</taxon>
        <taxon>Oryzoideae</taxon>
        <taxon>Oryzeae</taxon>
        <taxon>Oryzinae</taxon>
        <taxon>Oryza</taxon>
        <taxon>Oryza sativa</taxon>
    </lineage>
</organism>
<reference evidence="2" key="1">
    <citation type="submission" date="2001-07" db="EMBL/GenBank/DDBJ databases">
        <title>Oryza sativa nipponbare(GA3) genomic DNA, chromosome 7, BAC clone:OJ1316_A04.</title>
        <authorList>
            <person name="Sasaki T."/>
            <person name="Matsumoto T."/>
            <person name="Yamamoto K."/>
        </authorList>
    </citation>
    <scope>NUCLEOTIDE SEQUENCE</scope>
</reference>
<feature type="compositionally biased region" description="Low complexity" evidence="1">
    <location>
        <begin position="117"/>
        <end position="130"/>
    </location>
</feature>
<reference evidence="3" key="2">
    <citation type="submission" date="2001-10" db="EMBL/GenBank/DDBJ databases">
        <title>Oryza sativa nipponbare(GA3) genomic DNA, chromosome 7, PAC clone:P0427D10.</title>
        <authorList>
            <person name="Sasaki T."/>
            <person name="Matsumoto T."/>
            <person name="Yamamoto K."/>
        </authorList>
    </citation>
    <scope>NUCLEOTIDE SEQUENCE</scope>
</reference>
<reference evidence="4" key="4">
    <citation type="journal article" date="2008" name="Nucleic Acids Res.">
        <title>The rice annotation project database (RAP-DB): 2008 update.</title>
        <authorList>
            <consortium name="The rice annotation project (RAP)"/>
        </authorList>
    </citation>
    <scope>GENOME REANNOTATION</scope>
    <source>
        <strain evidence="4">cv. Nipponbare</strain>
    </source>
</reference>
<dbReference type="AlphaFoldDB" id="Q7X6Q7"/>
<reference evidence="4" key="3">
    <citation type="journal article" date="2005" name="Nature">
        <title>The map-based sequence of the rice genome.</title>
        <authorList>
            <consortium name="International rice genome sequencing project (IRGSP)"/>
            <person name="Matsumoto T."/>
            <person name="Wu J."/>
            <person name="Kanamori H."/>
            <person name="Katayose Y."/>
            <person name="Fujisawa M."/>
            <person name="Namiki N."/>
            <person name="Mizuno H."/>
            <person name="Yamamoto K."/>
            <person name="Antonio B.A."/>
            <person name="Baba T."/>
            <person name="Sakata K."/>
            <person name="Nagamura Y."/>
            <person name="Aoki H."/>
            <person name="Arikawa K."/>
            <person name="Arita K."/>
            <person name="Bito T."/>
            <person name="Chiden Y."/>
            <person name="Fujitsuka N."/>
            <person name="Fukunaka R."/>
            <person name="Hamada M."/>
            <person name="Harada C."/>
            <person name="Hayashi A."/>
            <person name="Hijishita S."/>
            <person name="Honda M."/>
            <person name="Hosokawa S."/>
            <person name="Ichikawa Y."/>
            <person name="Idonuma A."/>
            <person name="Iijima M."/>
            <person name="Ikeda M."/>
            <person name="Ikeno M."/>
            <person name="Ito K."/>
            <person name="Ito S."/>
            <person name="Ito T."/>
            <person name="Ito Y."/>
            <person name="Ito Y."/>
            <person name="Iwabuchi A."/>
            <person name="Kamiya K."/>
            <person name="Karasawa W."/>
            <person name="Kurita K."/>
            <person name="Katagiri S."/>
            <person name="Kikuta A."/>
            <person name="Kobayashi H."/>
            <person name="Kobayashi N."/>
            <person name="Machita K."/>
            <person name="Maehara T."/>
            <person name="Masukawa M."/>
            <person name="Mizubayashi T."/>
            <person name="Mukai Y."/>
            <person name="Nagasaki H."/>
            <person name="Nagata Y."/>
            <person name="Naito S."/>
            <person name="Nakashima M."/>
            <person name="Nakama Y."/>
            <person name="Nakamichi Y."/>
            <person name="Nakamura M."/>
            <person name="Meguro A."/>
            <person name="Negishi M."/>
            <person name="Ohta I."/>
            <person name="Ohta T."/>
            <person name="Okamoto M."/>
            <person name="Ono N."/>
            <person name="Saji S."/>
            <person name="Sakaguchi M."/>
            <person name="Sakai K."/>
            <person name="Shibata M."/>
            <person name="Shimokawa T."/>
            <person name="Song J."/>
            <person name="Takazaki Y."/>
            <person name="Terasawa K."/>
            <person name="Tsugane M."/>
            <person name="Tsuji K."/>
            <person name="Ueda S."/>
            <person name="Waki K."/>
            <person name="Yamagata H."/>
            <person name="Yamamoto M."/>
            <person name="Yamamoto S."/>
            <person name="Yamane H."/>
            <person name="Yoshiki S."/>
            <person name="Yoshihara R."/>
            <person name="Yukawa K."/>
            <person name="Zhong H."/>
            <person name="Yano M."/>
            <person name="Yuan Q."/>
            <person name="Ouyang S."/>
            <person name="Liu J."/>
            <person name="Jones K.M."/>
            <person name="Gansberger K."/>
            <person name="Moffat K."/>
            <person name="Hill J."/>
            <person name="Bera J."/>
            <person name="Fadrosh D."/>
            <person name="Jin S."/>
            <person name="Johri S."/>
            <person name="Kim M."/>
            <person name="Overton L."/>
            <person name="Reardon M."/>
            <person name="Tsitrin T."/>
            <person name="Vuong H."/>
            <person name="Weaver B."/>
            <person name="Ciecko A."/>
            <person name="Tallon L."/>
            <person name="Jackson J."/>
            <person name="Pai G."/>
            <person name="Aken S.V."/>
            <person name="Utterback T."/>
            <person name="Reidmuller S."/>
            <person name="Feldblyum T."/>
            <person name="Hsiao J."/>
            <person name="Zismann V."/>
            <person name="Iobst S."/>
            <person name="de Vazeille A.R."/>
            <person name="Buell C.R."/>
            <person name="Ying K."/>
            <person name="Li Y."/>
            <person name="Lu T."/>
            <person name="Huang Y."/>
            <person name="Zhao Q."/>
            <person name="Feng Q."/>
            <person name="Zhang L."/>
            <person name="Zhu J."/>
            <person name="Weng Q."/>
            <person name="Mu J."/>
            <person name="Lu Y."/>
            <person name="Fan D."/>
            <person name="Liu Y."/>
            <person name="Guan J."/>
            <person name="Zhang Y."/>
            <person name="Yu S."/>
            <person name="Liu X."/>
            <person name="Zhang Y."/>
            <person name="Hong G."/>
            <person name="Han B."/>
            <person name="Choisne N."/>
            <person name="Demange N."/>
            <person name="Orjeda G."/>
            <person name="Samain S."/>
            <person name="Cattolico L."/>
            <person name="Pelletier E."/>
            <person name="Couloux A."/>
            <person name="Segurens B."/>
            <person name="Wincker P."/>
            <person name="D'Hont A."/>
            <person name="Scarpelli C."/>
            <person name="Weissenbach J."/>
            <person name="Salanoubat M."/>
            <person name="Quetier F."/>
            <person name="Yu Y."/>
            <person name="Kim H.R."/>
            <person name="Rambo T."/>
            <person name="Currie J."/>
            <person name="Collura K."/>
            <person name="Luo M."/>
            <person name="Yang T."/>
            <person name="Ammiraju J.S.S."/>
            <person name="Engler F."/>
            <person name="Soderlund C."/>
            <person name="Wing R.A."/>
            <person name="Palmer L.E."/>
            <person name="de la Bastide M."/>
            <person name="Spiegel L."/>
            <person name="Nascimento L."/>
            <person name="Zutavern T."/>
            <person name="O'Shaughnessy A."/>
            <person name="Dike S."/>
            <person name="Dedhia N."/>
            <person name="Preston R."/>
            <person name="Balija V."/>
            <person name="McCombie W.R."/>
            <person name="Chow T."/>
            <person name="Chen H."/>
            <person name="Chung M."/>
            <person name="Chen C."/>
            <person name="Shaw J."/>
            <person name="Wu H."/>
            <person name="Hsiao K."/>
            <person name="Chao Y."/>
            <person name="Chu M."/>
            <person name="Cheng C."/>
            <person name="Hour A."/>
            <person name="Lee P."/>
            <person name="Lin S."/>
            <person name="Lin Y."/>
            <person name="Liou J."/>
            <person name="Liu S."/>
            <person name="Hsing Y."/>
            <person name="Raghuvanshi S."/>
            <person name="Mohanty A."/>
            <person name="Bharti A.K."/>
            <person name="Gaur A."/>
            <person name="Gupta V."/>
            <person name="Kumar D."/>
            <person name="Ravi V."/>
            <person name="Vij S."/>
            <person name="Kapur A."/>
            <person name="Khurana P."/>
            <person name="Khurana P."/>
            <person name="Khurana J.P."/>
            <person name="Tyagi A.K."/>
            <person name="Gaikwad K."/>
            <person name="Singh A."/>
            <person name="Dalal V."/>
            <person name="Srivastava S."/>
            <person name="Dixit A."/>
            <person name="Pal A.K."/>
            <person name="Ghazi I.A."/>
            <person name="Yadav M."/>
            <person name="Pandit A."/>
            <person name="Bhargava A."/>
            <person name="Sureshbabu K."/>
            <person name="Batra K."/>
            <person name="Sharma T.R."/>
            <person name="Mohapatra T."/>
            <person name="Singh N.K."/>
            <person name="Messing J."/>
            <person name="Nelson A.B."/>
            <person name="Fuks G."/>
            <person name="Kavchok S."/>
            <person name="Keizer G."/>
            <person name="Linton E."/>
            <person name="Llaca V."/>
            <person name="Song R."/>
            <person name="Tanyolac B."/>
            <person name="Young S."/>
            <person name="Ho-Il K."/>
            <person name="Hahn J.H."/>
            <person name="Sangsakoo G."/>
            <person name="Vanavichit A."/>
            <person name="de Mattos Luiz.A.T."/>
            <person name="Zimmer P.D."/>
            <person name="Malone G."/>
            <person name="Dellagostin O."/>
            <person name="de Oliveira A.C."/>
            <person name="Bevan M."/>
            <person name="Bancroft I."/>
            <person name="Minx P."/>
            <person name="Cordum H."/>
            <person name="Wilson R."/>
            <person name="Cheng Z."/>
            <person name="Jin W."/>
            <person name="Jiang J."/>
            <person name="Leong S.A."/>
            <person name="Iwama H."/>
            <person name="Gojobori T."/>
            <person name="Itoh T."/>
            <person name="Niimura Y."/>
            <person name="Fujii Y."/>
            <person name="Habara T."/>
            <person name="Sakai H."/>
            <person name="Sato Y."/>
            <person name="Wilson G."/>
            <person name="Kumar K."/>
            <person name="McCouch S."/>
            <person name="Juretic N."/>
            <person name="Hoen D."/>
            <person name="Wright S."/>
            <person name="Bruskiewich R."/>
            <person name="Bureau T."/>
            <person name="Miyao A."/>
            <person name="Hirochika H."/>
            <person name="Nishikawa T."/>
            <person name="Kadowaki K."/>
            <person name="Sugiura M."/>
            <person name="Burr B."/>
            <person name="Sasaki T."/>
        </authorList>
    </citation>
    <scope>NUCLEOTIDE SEQUENCE [LARGE SCALE GENOMIC DNA]</scope>
    <source>
        <strain evidence="4">cv. Nipponbare</strain>
    </source>
</reference>
<proteinExistence type="predicted"/>
<evidence type="ECO:0000313" key="3">
    <source>
        <dbReference type="EMBL" id="BAC79760.1"/>
    </source>
</evidence>
<dbReference type="EMBL" id="AP003822">
    <property type="protein sequence ID" value="BAC79612.1"/>
    <property type="molecule type" value="Genomic_DNA"/>
</dbReference>
<evidence type="ECO:0000313" key="4">
    <source>
        <dbReference type="Proteomes" id="UP000000763"/>
    </source>
</evidence>
<dbReference type="Proteomes" id="UP000000763">
    <property type="component" value="Chromosome 7"/>
</dbReference>
<accession>Q7X6Q7</accession>